<keyword evidence="4" id="KW-0406">Ion transport</keyword>
<dbReference type="Pfam" id="PF04145">
    <property type="entry name" value="Ctr"/>
    <property type="match status" value="1"/>
</dbReference>
<evidence type="ECO:0000256" key="4">
    <source>
        <dbReference type="RuleBase" id="RU367022"/>
    </source>
</evidence>
<protein>
    <recommendedName>
        <fullName evidence="4">Copper transport protein</fullName>
    </recommendedName>
</protein>
<dbReference type="PANTHER" id="PTHR12483:SF120">
    <property type="entry name" value="HIGH-AFFINITY COPPER TRANSPORTER CTRA2"/>
    <property type="match status" value="1"/>
</dbReference>
<evidence type="ECO:0000313" key="5">
    <source>
        <dbReference type="EMBL" id="KAK5097385.1"/>
    </source>
</evidence>
<dbReference type="Proteomes" id="UP001345013">
    <property type="component" value="Unassembled WGS sequence"/>
</dbReference>
<keyword evidence="1 4" id="KW-0812">Transmembrane</keyword>
<proteinExistence type="inferred from homology"/>
<comment type="caution">
    <text evidence="5">The sequence shown here is derived from an EMBL/GenBank/DDBJ whole genome shotgun (WGS) entry which is preliminary data.</text>
</comment>
<name>A0ABR0KIF2_9EURO</name>
<evidence type="ECO:0000256" key="3">
    <source>
        <dbReference type="ARBA" id="ARBA00023136"/>
    </source>
</evidence>
<keyword evidence="4" id="KW-0186">Copper</keyword>
<dbReference type="PANTHER" id="PTHR12483">
    <property type="entry name" value="SOLUTE CARRIER FAMILY 31 COPPER TRANSPORTERS"/>
    <property type="match status" value="1"/>
</dbReference>
<feature type="transmembrane region" description="Helical" evidence="4">
    <location>
        <begin position="134"/>
        <end position="152"/>
    </location>
</feature>
<evidence type="ECO:0000256" key="2">
    <source>
        <dbReference type="ARBA" id="ARBA00022989"/>
    </source>
</evidence>
<dbReference type="EMBL" id="JAVRRG010000018">
    <property type="protein sequence ID" value="KAK5097385.1"/>
    <property type="molecule type" value="Genomic_DNA"/>
</dbReference>
<feature type="transmembrane region" description="Helical" evidence="4">
    <location>
        <begin position="41"/>
        <end position="59"/>
    </location>
</feature>
<organism evidence="5 6">
    <name type="scientific">Lithohypha guttulata</name>
    <dbReference type="NCBI Taxonomy" id="1690604"/>
    <lineage>
        <taxon>Eukaryota</taxon>
        <taxon>Fungi</taxon>
        <taxon>Dikarya</taxon>
        <taxon>Ascomycota</taxon>
        <taxon>Pezizomycotina</taxon>
        <taxon>Eurotiomycetes</taxon>
        <taxon>Chaetothyriomycetidae</taxon>
        <taxon>Chaetothyriales</taxon>
        <taxon>Trichomeriaceae</taxon>
        <taxon>Lithohypha</taxon>
    </lineage>
</organism>
<keyword evidence="3 4" id="KW-0472">Membrane</keyword>
<keyword evidence="4" id="KW-0813">Transport</keyword>
<evidence type="ECO:0000256" key="1">
    <source>
        <dbReference type="ARBA" id="ARBA00022692"/>
    </source>
</evidence>
<comment type="similarity">
    <text evidence="4">Belongs to the copper transporter (Ctr) (TC 1.A.56) family. SLC31A subfamily.</text>
</comment>
<keyword evidence="2 4" id="KW-1133">Transmembrane helix</keyword>
<accession>A0ABR0KIF2</accession>
<comment type="subcellular location">
    <subcellularLocation>
        <location evidence="4">Membrane</location>
        <topology evidence="4">Multi-pass membrane protein</topology>
    </subcellularLocation>
</comment>
<sequence>MDMSSSSSSSQSSMSMAMTFTNSHTTPLYSSSWTPHTTGQYAGTCIFLVLLASMLRLLLAAKHMLEIRWVAEARNRRYVVVAGQTPESERIENDPGAKTGTYVSAQGVEERVKVVQAAKRPVIAFRLSVDVPRALITLAIVGVGYLLMLAVMTMNIGYFMSVLAGAFVGELAIGRYAQYEEHEH</sequence>
<gene>
    <name evidence="5" type="primary">CTRA2</name>
    <name evidence="5" type="ORF">LTR24_002255</name>
</gene>
<dbReference type="InterPro" id="IPR007274">
    <property type="entry name" value="Cop_transporter"/>
</dbReference>
<keyword evidence="4" id="KW-0187">Copper transport</keyword>
<keyword evidence="6" id="KW-1185">Reference proteome</keyword>
<evidence type="ECO:0000313" key="6">
    <source>
        <dbReference type="Proteomes" id="UP001345013"/>
    </source>
</evidence>
<reference evidence="5 6" key="1">
    <citation type="submission" date="2023-08" db="EMBL/GenBank/DDBJ databases">
        <title>Black Yeasts Isolated from many extreme environments.</title>
        <authorList>
            <person name="Coleine C."/>
            <person name="Stajich J.E."/>
            <person name="Selbmann L."/>
        </authorList>
    </citation>
    <scope>NUCLEOTIDE SEQUENCE [LARGE SCALE GENOMIC DNA]</scope>
    <source>
        <strain evidence="5 6">CCFEE 5885</strain>
    </source>
</reference>